<dbReference type="KEGG" id="acs:103281542"/>
<comment type="subcellular location">
    <subcellularLocation>
        <location evidence="1">Cell membrane</location>
        <topology evidence="1">Peripheral membrane protein</topology>
    </subcellularLocation>
</comment>
<keyword evidence="5" id="KW-0446">Lipid-binding</keyword>
<evidence type="ECO:0000256" key="8">
    <source>
        <dbReference type="SAM" id="MobiDB-lite"/>
    </source>
</evidence>
<accession>H9G6X8</accession>
<evidence type="ECO:0008006" key="11">
    <source>
        <dbReference type="Google" id="ProtNLM"/>
    </source>
</evidence>
<dbReference type="OrthoDB" id="9898564at2759"/>
<comment type="similarity">
    <text evidence="2">Belongs to the Amer family.</text>
</comment>
<dbReference type="PANTHER" id="PTHR22237:SF0">
    <property type="entry name" value="APC MEMBRANE RECRUITMENT PROTEIN 1"/>
    <property type="match status" value="1"/>
</dbReference>
<keyword evidence="4" id="KW-0879">Wnt signaling pathway</keyword>
<evidence type="ECO:0000313" key="10">
    <source>
        <dbReference type="Proteomes" id="UP000001646"/>
    </source>
</evidence>
<dbReference type="HOGENOM" id="CLU_032195_0_0_1"/>
<organism evidence="9 10">
    <name type="scientific">Anolis carolinensis</name>
    <name type="common">Green anole</name>
    <name type="synonym">American chameleon</name>
    <dbReference type="NCBI Taxonomy" id="28377"/>
    <lineage>
        <taxon>Eukaryota</taxon>
        <taxon>Metazoa</taxon>
        <taxon>Chordata</taxon>
        <taxon>Craniata</taxon>
        <taxon>Vertebrata</taxon>
        <taxon>Euteleostomi</taxon>
        <taxon>Lepidosauria</taxon>
        <taxon>Squamata</taxon>
        <taxon>Bifurcata</taxon>
        <taxon>Unidentata</taxon>
        <taxon>Episquamata</taxon>
        <taxon>Toxicofera</taxon>
        <taxon>Iguania</taxon>
        <taxon>Dactyloidae</taxon>
        <taxon>Anolis</taxon>
    </lineage>
</organism>
<evidence type="ECO:0000256" key="7">
    <source>
        <dbReference type="SAM" id="Coils"/>
    </source>
</evidence>
<feature type="region of interest" description="Disordered" evidence="8">
    <location>
        <begin position="976"/>
        <end position="1008"/>
    </location>
</feature>
<reference evidence="9" key="2">
    <citation type="submission" date="2025-08" db="UniProtKB">
        <authorList>
            <consortium name="Ensembl"/>
        </authorList>
    </citation>
    <scope>IDENTIFICATION</scope>
</reference>
<keyword evidence="3" id="KW-1003">Cell membrane</keyword>
<sequence length="1008" mass="108857">MDAAESARLEPKSGAVEEAGQGPQEENGAADGLSDPSLATAEPSRSQGKLKKTAFKLFGGKRSICTLPSFFGGKNKGQGKAASKKGLSKSKTHDGLSDIGYEDSGPLKGLLNRGDGFPSPQLPCSQSALLATEANLRVGFVRPSASLSGSSEGFEKKPSGDKSLFLPRPKKGLKGFFNSIRRHRKNKATEPEKTELQEWRARDVVIDSRAKVEEQKSAKTHPLLDKEDSKRASPRSEWKSDASPDANESKEKEQPTQSETISVGDAVSGGDADLDTDGVFCVSSTYGDLPDALEAEYPERSPPRVPSGEQLSLMFGDVTSLKSFDSFTGCGDIIAEPDIDSIAGSCASAERSRDAGKRGSCLVTYQGGGEEMALPDEIEEYLQQVWEGAVKAGEAYETHLEECELQGANGAKQDTRLYAEGVDLLTPHSDQQESAPNSDEGYYDSTTPGPEDEAGEGLEEVKKDRLPRDSYSGDALYEFYEPDDTLLSPSHGGEPWFDPKASPPDIVSHFFDFGLPDQKDLVQMMGQKKEVMETEEERMAAIQKQLLFWELQREPALKHLEVLHNAPFPREKQHGECNTKSGGLLGGSQSCLSYEDVTGGKAEESRDGKDLQEMLCLEKRYSPNRLVQFMGSDSALDAEVERVVLESRGLSGLAMEKPVAYPFFRDSPPSGAGTDQREALEPDGGCEVEQAVNFSQALVDFTSSGTLFSSLSESLGSSDSGSAFTQNLPALPTMVTFDIVDVEQDGEGECEQHLEMSTGEELAASFEAFDDRCFVPKESFAECDERMFSGSFQSCGWGIASLPRRLRLQELCPPAPEPLSSCRRSRSLDTDSLEFEVASVQLSKNGFKPCEIWSPWSGCRKRSPSPDSFPAGKAVDGGGALSWPGLQNVPGGEAFSSQGAKLWGRELNAQALRSVWGALEEPGLGQSSSRDGEMGFPPPRPMSRPSNLPLHSQRPGVGGNTARKLAWVLPLGEGPSSFDFNAAPSPEKPASYRPMDVNAQNVSAAPQR</sequence>
<evidence type="ECO:0000256" key="3">
    <source>
        <dbReference type="ARBA" id="ARBA00022475"/>
    </source>
</evidence>
<dbReference type="GO" id="GO:0016055">
    <property type="term" value="P:Wnt signaling pathway"/>
    <property type="evidence" value="ECO:0007669"/>
    <property type="project" value="UniProtKB-KW"/>
</dbReference>
<dbReference type="GO" id="GO:0005886">
    <property type="term" value="C:plasma membrane"/>
    <property type="evidence" value="ECO:0000318"/>
    <property type="project" value="GO_Central"/>
</dbReference>
<name>H9G6X8_ANOCA</name>
<dbReference type="GeneTree" id="ENSGT00530000063529"/>
<dbReference type="Proteomes" id="UP000001646">
    <property type="component" value="Unplaced"/>
</dbReference>
<feature type="region of interest" description="Disordered" evidence="8">
    <location>
        <begin position="66"/>
        <end position="100"/>
    </location>
</feature>
<dbReference type="Pfam" id="PF09422">
    <property type="entry name" value="AMER"/>
    <property type="match status" value="1"/>
</dbReference>
<evidence type="ECO:0000256" key="2">
    <source>
        <dbReference type="ARBA" id="ARBA00007750"/>
    </source>
</evidence>
<dbReference type="GO" id="GO:0060828">
    <property type="term" value="P:regulation of canonical Wnt signaling pathway"/>
    <property type="evidence" value="ECO:0000318"/>
    <property type="project" value="GO_Central"/>
</dbReference>
<dbReference type="AlphaFoldDB" id="H9G6X8"/>
<feature type="compositionally biased region" description="Polar residues" evidence="8">
    <location>
        <begin position="998"/>
        <end position="1008"/>
    </location>
</feature>
<keyword evidence="6" id="KW-0472">Membrane</keyword>
<dbReference type="eggNOG" id="ENOG502QT5W">
    <property type="taxonomic scope" value="Eukaryota"/>
</dbReference>
<dbReference type="Bgee" id="ENSACAG00000003002">
    <property type="expression patterns" value="Expressed in hemipenis and 13 other cell types or tissues"/>
</dbReference>
<evidence type="ECO:0000256" key="1">
    <source>
        <dbReference type="ARBA" id="ARBA00004202"/>
    </source>
</evidence>
<dbReference type="InParanoid" id="H9G6X8"/>
<feature type="compositionally biased region" description="Basic and acidic residues" evidence="8">
    <location>
        <begin position="187"/>
        <end position="254"/>
    </location>
</feature>
<feature type="compositionally biased region" description="Basic and acidic residues" evidence="8">
    <location>
        <begin position="1"/>
        <end position="11"/>
    </location>
</feature>
<dbReference type="GO" id="GO:0005546">
    <property type="term" value="F:phosphatidylinositol-4,5-bisphosphate binding"/>
    <property type="evidence" value="ECO:0000318"/>
    <property type="project" value="GO_Central"/>
</dbReference>
<keyword evidence="7" id="KW-0175">Coiled coil</keyword>
<evidence type="ECO:0000256" key="4">
    <source>
        <dbReference type="ARBA" id="ARBA00022687"/>
    </source>
</evidence>
<feature type="region of interest" description="Disordered" evidence="8">
    <location>
        <begin position="921"/>
        <end position="961"/>
    </location>
</feature>
<feature type="compositionally biased region" description="Polar residues" evidence="8">
    <location>
        <begin position="428"/>
        <end position="437"/>
    </location>
</feature>
<evidence type="ECO:0000256" key="6">
    <source>
        <dbReference type="ARBA" id="ARBA00023136"/>
    </source>
</evidence>
<feature type="region of interest" description="Disordered" evidence="8">
    <location>
        <begin position="144"/>
        <end position="271"/>
    </location>
</feature>
<proteinExistence type="inferred from homology"/>
<evidence type="ECO:0000256" key="5">
    <source>
        <dbReference type="ARBA" id="ARBA00023121"/>
    </source>
</evidence>
<dbReference type="GO" id="GO:0008013">
    <property type="term" value="F:beta-catenin binding"/>
    <property type="evidence" value="ECO:0000318"/>
    <property type="project" value="GO_Central"/>
</dbReference>
<reference evidence="9" key="1">
    <citation type="submission" date="2009-12" db="EMBL/GenBank/DDBJ databases">
        <title>The Genome Sequence of Anolis carolinensis (Green Anole Lizard).</title>
        <authorList>
            <consortium name="The Genome Sequencing Platform"/>
            <person name="Di Palma F."/>
            <person name="Alfoldi J."/>
            <person name="Heiman D."/>
            <person name="Young S."/>
            <person name="Grabherr M."/>
            <person name="Johnson J."/>
            <person name="Lander E.S."/>
            <person name="Lindblad-Toh K."/>
        </authorList>
    </citation>
    <scope>NUCLEOTIDE SEQUENCE [LARGE SCALE GENOMIC DNA]</scope>
    <source>
        <strain evidence="9">JBL SC #1</strain>
    </source>
</reference>
<feature type="region of interest" description="Disordered" evidence="8">
    <location>
        <begin position="427"/>
        <end position="467"/>
    </location>
</feature>
<dbReference type="InterPro" id="IPR019003">
    <property type="entry name" value="AMER"/>
</dbReference>
<reference evidence="9" key="3">
    <citation type="submission" date="2025-09" db="UniProtKB">
        <authorList>
            <consortium name="Ensembl"/>
        </authorList>
    </citation>
    <scope>IDENTIFICATION</scope>
</reference>
<keyword evidence="10" id="KW-1185">Reference proteome</keyword>
<dbReference type="Ensembl" id="ENSACAT00000002969.4">
    <property type="protein sequence ID" value="ENSACAP00000002898.4"/>
    <property type="gene ID" value="ENSACAG00000003002.4"/>
</dbReference>
<dbReference type="PANTHER" id="PTHR22237">
    <property type="entry name" value="APC MEMBRANE RECRUITMENT PROTEIN 2-RELATED"/>
    <property type="match status" value="1"/>
</dbReference>
<protein>
    <recommendedName>
        <fullName evidence="11">APC membrane recruitment protein 1</fullName>
    </recommendedName>
</protein>
<dbReference type="STRING" id="28377.ENSACAP00000002898"/>
<feature type="coiled-coil region" evidence="7">
    <location>
        <begin position="525"/>
        <end position="552"/>
    </location>
</feature>
<feature type="region of interest" description="Disordered" evidence="8">
    <location>
        <begin position="1"/>
        <end position="50"/>
    </location>
</feature>
<evidence type="ECO:0000313" key="9">
    <source>
        <dbReference type="Ensembl" id="ENSACAP00000002898.4"/>
    </source>
</evidence>